<dbReference type="Pfam" id="PF03349">
    <property type="entry name" value="Toluene_X"/>
    <property type="match status" value="1"/>
</dbReference>
<dbReference type="PANTHER" id="PTHR35093:SF8">
    <property type="entry name" value="OUTER MEMBRANE PROTEIN NMB0088-RELATED"/>
    <property type="match status" value="1"/>
</dbReference>
<keyword evidence="7" id="KW-0998">Cell outer membrane</keyword>
<evidence type="ECO:0000256" key="5">
    <source>
        <dbReference type="ARBA" id="ARBA00022729"/>
    </source>
</evidence>
<reference evidence="8" key="1">
    <citation type="submission" date="2022-01" db="EMBL/GenBank/DDBJ databases">
        <authorList>
            <person name="Wang Y."/>
        </authorList>
    </citation>
    <scope>NUCLEOTIDE SEQUENCE</scope>
    <source>
        <strain evidence="8">WB101</strain>
    </source>
</reference>
<dbReference type="RefSeq" id="WP_237853117.1">
    <property type="nucleotide sequence ID" value="NZ_JAKLWS010000006.1"/>
</dbReference>
<keyword evidence="3" id="KW-1134">Transmembrane beta strand</keyword>
<name>A0ABS9KBN6_9BACT</name>
<evidence type="ECO:0000256" key="1">
    <source>
        <dbReference type="ARBA" id="ARBA00004571"/>
    </source>
</evidence>
<comment type="caution">
    <text evidence="8">The sequence shown here is derived from an EMBL/GenBank/DDBJ whole genome shotgun (WGS) entry which is preliminary data.</text>
</comment>
<comment type="subcellular location">
    <subcellularLocation>
        <location evidence="1">Cell outer membrane</location>
        <topology evidence="1">Multi-pass membrane protein</topology>
    </subcellularLocation>
</comment>
<evidence type="ECO:0000256" key="3">
    <source>
        <dbReference type="ARBA" id="ARBA00022452"/>
    </source>
</evidence>
<evidence type="ECO:0000256" key="4">
    <source>
        <dbReference type="ARBA" id="ARBA00022692"/>
    </source>
</evidence>
<accession>A0ABS9KBN6</accession>
<evidence type="ECO:0000256" key="6">
    <source>
        <dbReference type="ARBA" id="ARBA00023136"/>
    </source>
</evidence>
<dbReference type="Gene3D" id="2.40.160.60">
    <property type="entry name" value="Outer membrane protein transport protein (OMPP1/FadL/TodX)"/>
    <property type="match status" value="1"/>
</dbReference>
<comment type="similarity">
    <text evidence="2">Belongs to the OmpP1/FadL family.</text>
</comment>
<evidence type="ECO:0000256" key="2">
    <source>
        <dbReference type="ARBA" id="ARBA00008163"/>
    </source>
</evidence>
<dbReference type="SUPFAM" id="SSF56935">
    <property type="entry name" value="Porins"/>
    <property type="match status" value="1"/>
</dbReference>
<dbReference type="InterPro" id="IPR005017">
    <property type="entry name" value="OMPP1/FadL/TodX"/>
</dbReference>
<dbReference type="Proteomes" id="UP001165366">
    <property type="component" value="Unassembled WGS sequence"/>
</dbReference>
<evidence type="ECO:0000313" key="9">
    <source>
        <dbReference type="Proteomes" id="UP001165366"/>
    </source>
</evidence>
<sequence>MRKILKIIILFVLLFGVDKAFSQHDNNSLLYSNQAVLFGDQGASFDPISIIMPGTAAKSGIGSFMDNPASMALFDKSYFDFGLSYGTVQEDATYFSNSQIQDNNQFNLSNIGFLYTFPTQQGSFVIGAAYSRHTTFNRALGFSARNEQSTITDQFKTDGSPYQNIAFNTFATDYGDEFEDWDESIFRIGFDDFDDFLGIRQQGEIFQGGGGGEYSLFFATEFQKNLMVGASIGLLSGNFEYDRIFQEVDEFNDYNSQIIDSDDDGTFDTDIDNIILDDNLNTRYNGFRARAGLLYKLTENFNVGVSYTLPTKITIDEEFDATVTTTFDNGTEFSDGTDSEFSYNVNYPGMLAIGAAVQDLSGLSVSFSAEYVDYSSTEIEFEESDLFEDEVIENEFIQEAFQPVWSYRAGVEYELNPALTVRGGYSFKPSRFEDGIDDRTAYSLGAGFAIGNGVRFEAAARYLTWDEESTVYDYGDYNYEPLPDNLPGVNFRSETANRTVDQWQVLGTIRVRM</sequence>
<dbReference type="PANTHER" id="PTHR35093">
    <property type="entry name" value="OUTER MEMBRANE PROTEIN NMB0088-RELATED"/>
    <property type="match status" value="1"/>
</dbReference>
<keyword evidence="5" id="KW-0732">Signal</keyword>
<evidence type="ECO:0000256" key="7">
    <source>
        <dbReference type="ARBA" id="ARBA00023237"/>
    </source>
</evidence>
<evidence type="ECO:0000313" key="8">
    <source>
        <dbReference type="EMBL" id="MCG2588274.1"/>
    </source>
</evidence>
<keyword evidence="9" id="KW-1185">Reference proteome</keyword>
<keyword evidence="4" id="KW-0812">Transmembrane</keyword>
<organism evidence="8 9">
    <name type="scientific">Rhodohalobacter sulfatireducens</name>
    <dbReference type="NCBI Taxonomy" id="2911366"/>
    <lineage>
        <taxon>Bacteria</taxon>
        <taxon>Pseudomonadati</taxon>
        <taxon>Balneolota</taxon>
        <taxon>Balneolia</taxon>
        <taxon>Balneolales</taxon>
        <taxon>Balneolaceae</taxon>
        <taxon>Rhodohalobacter</taxon>
    </lineage>
</organism>
<keyword evidence="6" id="KW-0472">Membrane</keyword>
<gene>
    <name evidence="8" type="ORF">L6773_06825</name>
</gene>
<proteinExistence type="inferred from homology"/>
<dbReference type="EMBL" id="JAKLWS010000006">
    <property type="protein sequence ID" value="MCG2588274.1"/>
    <property type="molecule type" value="Genomic_DNA"/>
</dbReference>
<protein>
    <submittedName>
        <fullName evidence="8">Outer membrane protein transport protein</fullName>
    </submittedName>
</protein>
<reference evidence="8" key="2">
    <citation type="submission" date="2024-05" db="EMBL/GenBank/DDBJ databases">
        <title>Rhodohalobacter halophilus gen. nov., sp. nov., a moderately halophilic member of the family Balneolaceae.</title>
        <authorList>
            <person name="Xia J."/>
        </authorList>
    </citation>
    <scope>NUCLEOTIDE SEQUENCE</scope>
    <source>
        <strain evidence="8">WB101</strain>
    </source>
</reference>